<dbReference type="GO" id="GO:0006281">
    <property type="term" value="P:DNA repair"/>
    <property type="evidence" value="ECO:0007669"/>
    <property type="project" value="UniProtKB-UniRule"/>
</dbReference>
<feature type="compositionally biased region" description="Basic and acidic residues" evidence="4">
    <location>
        <begin position="147"/>
        <end position="157"/>
    </location>
</feature>
<feature type="compositionally biased region" description="Acidic residues" evidence="4">
    <location>
        <begin position="172"/>
        <end position="183"/>
    </location>
</feature>
<dbReference type="GO" id="GO:0006310">
    <property type="term" value="P:DNA recombination"/>
    <property type="evidence" value="ECO:0007669"/>
    <property type="project" value="UniProtKB-UniRule"/>
</dbReference>
<dbReference type="STRING" id="1618550.UT39_C0001G0010"/>
<gene>
    <name evidence="5" type="ORF">UT39_C0001G0010</name>
</gene>
<accession>A0A0G0QNI7</accession>
<dbReference type="AlphaFoldDB" id="A0A0G0QNI7"/>
<keyword evidence="1 2" id="KW-0238">DNA-binding</keyword>
<name>A0A0G0QNI7_9BACT</name>
<dbReference type="PROSITE" id="PS50935">
    <property type="entry name" value="SSB"/>
    <property type="match status" value="1"/>
</dbReference>
<comment type="subunit">
    <text evidence="2">Homotetramer.</text>
</comment>
<evidence type="ECO:0000256" key="4">
    <source>
        <dbReference type="SAM" id="MobiDB-lite"/>
    </source>
</evidence>
<comment type="caution">
    <text evidence="5">The sequence shown here is derived from an EMBL/GenBank/DDBJ whole genome shotgun (WGS) entry which is preliminary data.</text>
</comment>
<dbReference type="InterPro" id="IPR011344">
    <property type="entry name" value="ssDNA-bd"/>
</dbReference>
<organism evidence="5 6">
    <name type="scientific">Candidatus Woesebacteria bacterium GW2011_GWA1_39_21</name>
    <dbReference type="NCBI Taxonomy" id="1618550"/>
    <lineage>
        <taxon>Bacteria</taxon>
        <taxon>Candidatus Woeseibacteriota</taxon>
    </lineage>
</organism>
<dbReference type="SUPFAM" id="SSF50249">
    <property type="entry name" value="Nucleic acid-binding proteins"/>
    <property type="match status" value="1"/>
</dbReference>
<dbReference type="Pfam" id="PF00436">
    <property type="entry name" value="SSB"/>
    <property type="match status" value="1"/>
</dbReference>
<dbReference type="InterPro" id="IPR012340">
    <property type="entry name" value="NA-bd_OB-fold"/>
</dbReference>
<dbReference type="Proteomes" id="UP000034246">
    <property type="component" value="Unassembled WGS sequence"/>
</dbReference>
<dbReference type="GO" id="GO:0009295">
    <property type="term" value="C:nucleoid"/>
    <property type="evidence" value="ECO:0007669"/>
    <property type="project" value="TreeGrafter"/>
</dbReference>
<keyword evidence="2" id="KW-0234">DNA repair</keyword>
<dbReference type="EMBL" id="LBWP01000001">
    <property type="protein sequence ID" value="KKR11955.1"/>
    <property type="molecule type" value="Genomic_DNA"/>
</dbReference>
<dbReference type="PIRSF" id="PIRSF002070">
    <property type="entry name" value="SSB"/>
    <property type="match status" value="1"/>
</dbReference>
<sequence>MSRSLNKVELIGNLTRDPELRFTPSGSAVCTFGLATNRQWNTDQGEKKEEVEFHRIVAWNKLAELCGQLLAKGRKVYVEGRLQTRKWTGSDSQERTTTEIVISDMIILDSRMQAEHKPDASMEVPENLDEIIPPVEEPTPSGNTQSSDDKTADDSKKQTQVKSVKAKKTEEKEDGESDDDIPF</sequence>
<comment type="caution">
    <text evidence="2">Lacks conserved residue(s) required for the propagation of feature annotation.</text>
</comment>
<dbReference type="PANTHER" id="PTHR10302">
    <property type="entry name" value="SINGLE-STRANDED DNA-BINDING PROTEIN"/>
    <property type="match status" value="1"/>
</dbReference>
<dbReference type="NCBIfam" id="TIGR00621">
    <property type="entry name" value="ssb"/>
    <property type="match status" value="1"/>
</dbReference>
<feature type="short sequence motif" description="Important for interaction with partner proteins" evidence="2">
    <location>
        <begin position="178"/>
        <end position="183"/>
    </location>
</feature>
<dbReference type="CDD" id="cd04496">
    <property type="entry name" value="SSB_OBF"/>
    <property type="match status" value="1"/>
</dbReference>
<comment type="function">
    <text evidence="2">Plays an important role in DNA replication, recombination and repair. Binds to ssDNA and to an array of partner proteins to recruit them to their sites of action during DNA metabolism.</text>
</comment>
<dbReference type="PANTHER" id="PTHR10302:SF27">
    <property type="entry name" value="SINGLE-STRANDED DNA-BINDING PROTEIN"/>
    <property type="match status" value="1"/>
</dbReference>
<evidence type="ECO:0000313" key="5">
    <source>
        <dbReference type="EMBL" id="KKR11955.1"/>
    </source>
</evidence>
<feature type="region of interest" description="Disordered" evidence="4">
    <location>
        <begin position="129"/>
        <end position="183"/>
    </location>
</feature>
<proteinExistence type="inferred from homology"/>
<evidence type="ECO:0000256" key="3">
    <source>
        <dbReference type="PIRNR" id="PIRNR002070"/>
    </source>
</evidence>
<dbReference type="InterPro" id="IPR000424">
    <property type="entry name" value="Primosome_PriB/ssb"/>
</dbReference>
<keyword evidence="2" id="KW-0235">DNA replication</keyword>
<dbReference type="GO" id="GO:0006260">
    <property type="term" value="P:DNA replication"/>
    <property type="evidence" value="ECO:0007669"/>
    <property type="project" value="UniProtKB-UniRule"/>
</dbReference>
<reference evidence="5 6" key="1">
    <citation type="journal article" date="2015" name="Nature">
        <title>rRNA introns, odd ribosomes, and small enigmatic genomes across a large radiation of phyla.</title>
        <authorList>
            <person name="Brown C.T."/>
            <person name="Hug L.A."/>
            <person name="Thomas B.C."/>
            <person name="Sharon I."/>
            <person name="Castelle C.J."/>
            <person name="Singh A."/>
            <person name="Wilkins M.J."/>
            <person name="Williams K.H."/>
            <person name="Banfield J.F."/>
        </authorList>
    </citation>
    <scope>NUCLEOTIDE SEQUENCE [LARGE SCALE GENOMIC DNA]</scope>
</reference>
<protein>
    <recommendedName>
        <fullName evidence="2 3">Single-stranded DNA-binding protein</fullName>
        <shortName evidence="2">SSB</shortName>
    </recommendedName>
</protein>
<dbReference type="Gene3D" id="2.40.50.140">
    <property type="entry name" value="Nucleic acid-binding proteins"/>
    <property type="match status" value="1"/>
</dbReference>
<dbReference type="GO" id="GO:0003697">
    <property type="term" value="F:single-stranded DNA binding"/>
    <property type="evidence" value="ECO:0007669"/>
    <property type="project" value="UniProtKB-UniRule"/>
</dbReference>
<evidence type="ECO:0000256" key="2">
    <source>
        <dbReference type="HAMAP-Rule" id="MF_00984"/>
    </source>
</evidence>
<keyword evidence="2" id="KW-0233">DNA recombination</keyword>
<evidence type="ECO:0000256" key="1">
    <source>
        <dbReference type="ARBA" id="ARBA00023125"/>
    </source>
</evidence>
<keyword evidence="2" id="KW-0227">DNA damage</keyword>
<dbReference type="PATRIC" id="fig|1618550.3.peg.11"/>
<evidence type="ECO:0000313" key="6">
    <source>
        <dbReference type="Proteomes" id="UP000034246"/>
    </source>
</evidence>
<dbReference type="HAMAP" id="MF_00984">
    <property type="entry name" value="SSB"/>
    <property type="match status" value="1"/>
</dbReference>